<dbReference type="InterPro" id="IPR019302">
    <property type="entry name" value="CAP12/PCTIR_TIR_dom"/>
</dbReference>
<dbReference type="Proteomes" id="UP001589703">
    <property type="component" value="Unassembled WGS sequence"/>
</dbReference>
<proteinExistence type="predicted"/>
<dbReference type="RefSeq" id="WP_247467846.1">
    <property type="nucleotide sequence ID" value="NZ_JBHMAR010000030.1"/>
</dbReference>
<accession>A0ABV5VIA9</accession>
<organism evidence="3 4">
    <name type="scientific">Streptomyces thermocoprophilus</name>
    <dbReference type="NCBI Taxonomy" id="78356"/>
    <lineage>
        <taxon>Bacteria</taxon>
        <taxon>Bacillati</taxon>
        <taxon>Actinomycetota</taxon>
        <taxon>Actinomycetes</taxon>
        <taxon>Kitasatosporales</taxon>
        <taxon>Streptomycetaceae</taxon>
        <taxon>Streptomyces</taxon>
    </lineage>
</organism>
<dbReference type="EMBL" id="JBHMAR010000030">
    <property type="protein sequence ID" value="MFB9737569.1"/>
    <property type="molecule type" value="Genomic_DNA"/>
</dbReference>
<evidence type="ECO:0000259" key="2">
    <source>
        <dbReference type="Pfam" id="PF10137"/>
    </source>
</evidence>
<reference evidence="3 4" key="1">
    <citation type="submission" date="2024-09" db="EMBL/GenBank/DDBJ databases">
        <authorList>
            <person name="Sun Q."/>
            <person name="Mori K."/>
        </authorList>
    </citation>
    <scope>NUCLEOTIDE SEQUENCE [LARGE SCALE GENOMIC DNA]</scope>
    <source>
        <strain evidence="3 4">JCM 10918</strain>
    </source>
</reference>
<feature type="compositionally biased region" description="Pro residues" evidence="1">
    <location>
        <begin position="43"/>
        <end position="54"/>
    </location>
</feature>
<evidence type="ECO:0000256" key="1">
    <source>
        <dbReference type="SAM" id="MobiDB-lite"/>
    </source>
</evidence>
<dbReference type="Pfam" id="PF10137">
    <property type="entry name" value="CAP12-PCTIR_TIR"/>
    <property type="match status" value="1"/>
</dbReference>
<feature type="domain" description="CD-NTase-associated protein 12/Pycsar effector protein TIR" evidence="2">
    <location>
        <begin position="80"/>
        <end position="211"/>
    </location>
</feature>
<sequence length="261" mass="28123">MGDRYESHQNFGGGNTFGSHSNFGSGDQDNSNSGTQYFGTQPPAAPPTPAPPASVPGQATPGGAAEPSAPGTPSADVRRNVFVVHGRDEEVRLKMFDLLRLLDLRPLEWEDLVRATGKTAPFLGEVVAKAPELAQAAMVLLTPDDVVQLHPALRGPYEPPYETEPTGQPRPNVLIELGMVLMAYPERTLMVEVGRMRSIADIAGRNVIRFDGTDTALGKIVERLKLAGCTVNDTGSDWRHTAPYRYLAAYDRVPPAAPPAR</sequence>
<comment type="caution">
    <text evidence="3">The sequence shown here is derived from an EMBL/GenBank/DDBJ whole genome shotgun (WGS) entry which is preliminary data.</text>
</comment>
<keyword evidence="4" id="KW-1185">Reference proteome</keyword>
<name>A0ABV5VIA9_9ACTN</name>
<feature type="compositionally biased region" description="Polar residues" evidence="1">
    <location>
        <begin position="17"/>
        <end position="39"/>
    </location>
</feature>
<protein>
    <submittedName>
        <fullName evidence="3">TIR domain-containing protein</fullName>
    </submittedName>
</protein>
<feature type="region of interest" description="Disordered" evidence="1">
    <location>
        <begin position="1"/>
        <end position="75"/>
    </location>
</feature>
<gene>
    <name evidence="3" type="ORF">ACFFRO_20910</name>
</gene>
<evidence type="ECO:0000313" key="4">
    <source>
        <dbReference type="Proteomes" id="UP001589703"/>
    </source>
</evidence>
<evidence type="ECO:0000313" key="3">
    <source>
        <dbReference type="EMBL" id="MFB9737569.1"/>
    </source>
</evidence>